<evidence type="ECO:0000313" key="2">
    <source>
        <dbReference type="EMBL" id="SQD76880.1"/>
    </source>
</evidence>
<dbReference type="GO" id="GO:0008767">
    <property type="term" value="F:UDP-galactopyranose mutase activity"/>
    <property type="evidence" value="ECO:0007669"/>
    <property type="project" value="TreeGrafter"/>
</dbReference>
<dbReference type="InterPro" id="IPR036188">
    <property type="entry name" value="FAD/NAD-bd_sf"/>
</dbReference>
<protein>
    <recommendedName>
        <fullName evidence="1">Amine oxidase domain-containing protein</fullName>
    </recommendedName>
</protein>
<dbReference type="SUPFAM" id="SSF51971">
    <property type="entry name" value="Nucleotide-binding domain"/>
    <property type="match status" value="1"/>
</dbReference>
<keyword evidence="3" id="KW-1185">Reference proteome</keyword>
<dbReference type="GO" id="GO:0050660">
    <property type="term" value="F:flavin adenine dinucleotide binding"/>
    <property type="evidence" value="ECO:0007669"/>
    <property type="project" value="TreeGrafter"/>
</dbReference>
<evidence type="ECO:0000313" key="3">
    <source>
        <dbReference type="Proteomes" id="UP000250163"/>
    </source>
</evidence>
<dbReference type="NCBIfam" id="NF005547">
    <property type="entry name" value="PRK07208.1-3"/>
    <property type="match status" value="1"/>
</dbReference>
<sequence>MSKQIVILGAGPAGLMAAWEFNQAGYQVTILEREEFVGGMCATQTFQGEKGEYRFDYGGHRFITKNPKLLQFIDDLMTDDLLYAERTSVIRFKGRTYNYPLAIGNLLRNAPISLLAGAAIDLVFKLPFQKRPNEQSTSNFAEWIETRFGTTLYKNFFEGYTSKLWGIDPRQLSADWASQRISLLDLKDVVRRLIPKRGATPRTYAKKYRYPKLGFGQMYTKLADKLQAQGVTIVRGANITALEQGRDALKNNDLNKINSIDAVTYELNGETHSINCDHVVGTIPLPVVCKLTGFDSGLTYRSLRFFNMPMDIENVSQNTWQYLSDPELIGTRLQEPRRRSPFMAPKGQTSVMIEIPCNKGDDVWHMDNDKLLKRVKQDLDHLGIPDVSTGEFFTTYTEYAYPMMDVSYNAKRERAITHLNQFGNLVMTGRQGTFRYIFTDTAMEMGLMAAEGIIKGEDNRRQIFDHRNEKTVIEVQSIMDDKKTPEGKHVT</sequence>
<dbReference type="OrthoDB" id="9815989at2"/>
<dbReference type="Gene3D" id="3.50.50.60">
    <property type="entry name" value="FAD/NAD(P)-binding domain"/>
    <property type="match status" value="1"/>
</dbReference>
<dbReference type="PANTHER" id="PTHR21197:SF0">
    <property type="entry name" value="UDP-GALACTOPYRANOSE MUTASE"/>
    <property type="match status" value="1"/>
</dbReference>
<dbReference type="EMBL" id="LS483250">
    <property type="protein sequence ID" value="SQD76880.1"/>
    <property type="molecule type" value="Genomic_DNA"/>
</dbReference>
<dbReference type="GO" id="GO:0005829">
    <property type="term" value="C:cytosol"/>
    <property type="evidence" value="ECO:0007669"/>
    <property type="project" value="TreeGrafter"/>
</dbReference>
<dbReference type="InterPro" id="IPR002937">
    <property type="entry name" value="Amino_oxidase"/>
</dbReference>
<organism evidence="2 3">
    <name type="scientific">Moritella yayanosii</name>
    <dbReference type="NCBI Taxonomy" id="69539"/>
    <lineage>
        <taxon>Bacteria</taxon>
        <taxon>Pseudomonadati</taxon>
        <taxon>Pseudomonadota</taxon>
        <taxon>Gammaproteobacteria</taxon>
        <taxon>Alteromonadales</taxon>
        <taxon>Moritellaceae</taxon>
        <taxon>Moritella</taxon>
    </lineage>
</organism>
<dbReference type="GO" id="GO:0016491">
    <property type="term" value="F:oxidoreductase activity"/>
    <property type="evidence" value="ECO:0007669"/>
    <property type="project" value="InterPro"/>
</dbReference>
<feature type="domain" description="Amine oxidase" evidence="1">
    <location>
        <begin position="13"/>
        <end position="454"/>
    </location>
</feature>
<dbReference type="PRINTS" id="PR00419">
    <property type="entry name" value="ADXRDTASE"/>
</dbReference>
<reference evidence="3" key="1">
    <citation type="submission" date="2018-05" db="EMBL/GenBank/DDBJ databases">
        <authorList>
            <person name="Cea G.-C."/>
            <person name="William W."/>
        </authorList>
    </citation>
    <scope>NUCLEOTIDE SEQUENCE [LARGE SCALE GENOMIC DNA]</scope>
    <source>
        <strain evidence="3">DB21MT 5</strain>
    </source>
</reference>
<accession>A0A330LJ50</accession>
<dbReference type="Proteomes" id="UP000250163">
    <property type="component" value="Chromosome MORIYA"/>
</dbReference>
<dbReference type="KEGG" id="mya:MORIYA_0402"/>
<dbReference type="Pfam" id="PF01593">
    <property type="entry name" value="Amino_oxidase"/>
    <property type="match status" value="1"/>
</dbReference>
<name>A0A330LJ50_9GAMM</name>
<evidence type="ECO:0000259" key="1">
    <source>
        <dbReference type="Pfam" id="PF01593"/>
    </source>
</evidence>
<dbReference type="PANTHER" id="PTHR21197">
    <property type="entry name" value="UDP-GALACTOPYRANOSE MUTASE"/>
    <property type="match status" value="1"/>
</dbReference>
<dbReference type="AlphaFoldDB" id="A0A330LJ50"/>
<proteinExistence type="predicted"/>
<gene>
    <name evidence="2" type="ORF">MORIYA_0402</name>
</gene>
<dbReference type="RefSeq" id="WP_112712244.1">
    <property type="nucleotide sequence ID" value="NZ_LS483250.1"/>
</dbReference>